<dbReference type="GO" id="GO:0003677">
    <property type="term" value="F:DNA binding"/>
    <property type="evidence" value="ECO:0007669"/>
    <property type="project" value="InterPro"/>
</dbReference>
<dbReference type="AlphaFoldDB" id="A0A7G5BYP0"/>
<dbReference type="SUPFAM" id="SSF47413">
    <property type="entry name" value="lambda repressor-like DNA-binding domains"/>
    <property type="match status" value="1"/>
</dbReference>
<dbReference type="PROSITE" id="PS50943">
    <property type="entry name" value="HTH_CROC1"/>
    <property type="match status" value="1"/>
</dbReference>
<dbReference type="CDD" id="cd00093">
    <property type="entry name" value="HTH_XRE"/>
    <property type="match status" value="1"/>
</dbReference>
<protein>
    <submittedName>
        <fullName evidence="2">Helix-turn-helix domain-containing protein</fullName>
    </submittedName>
</protein>
<keyword evidence="3" id="KW-1185">Reference proteome</keyword>
<dbReference type="InterPro" id="IPR010982">
    <property type="entry name" value="Lambda_DNA-bd_dom_sf"/>
</dbReference>
<proteinExistence type="predicted"/>
<evidence type="ECO:0000313" key="3">
    <source>
        <dbReference type="Proteomes" id="UP000515679"/>
    </source>
</evidence>
<feature type="domain" description="HTH cro/C1-type" evidence="1">
    <location>
        <begin position="40"/>
        <end position="87"/>
    </location>
</feature>
<dbReference type="KEGG" id="cchl:FPL14_13360"/>
<name>A0A7G5BYP0_9BACL</name>
<accession>A0A7G5BYP0</accession>
<dbReference type="InterPro" id="IPR001387">
    <property type="entry name" value="Cro/C1-type_HTH"/>
</dbReference>
<dbReference type="InterPro" id="IPR041413">
    <property type="entry name" value="MLTR_LBD"/>
</dbReference>
<dbReference type="Gene3D" id="3.30.450.180">
    <property type="match status" value="1"/>
</dbReference>
<dbReference type="Proteomes" id="UP000515679">
    <property type="component" value="Chromosome"/>
</dbReference>
<dbReference type="RefSeq" id="WP_182303476.1">
    <property type="nucleotide sequence ID" value="NZ_CP041969.1"/>
</dbReference>
<reference evidence="2 3" key="1">
    <citation type="submission" date="2019-07" db="EMBL/GenBank/DDBJ databases">
        <authorList>
            <person name="Kim J.K."/>
            <person name="Cheong H.-M."/>
            <person name="Choi Y."/>
            <person name="Hwang K.J."/>
            <person name="Lee S."/>
            <person name="Choi C."/>
        </authorList>
    </citation>
    <scope>NUCLEOTIDE SEQUENCE [LARGE SCALE GENOMIC DNA]</scope>
    <source>
        <strain evidence="2 3">KS 22</strain>
    </source>
</reference>
<dbReference type="Gene3D" id="1.10.260.40">
    <property type="entry name" value="lambda repressor-like DNA-binding domains"/>
    <property type="match status" value="1"/>
</dbReference>
<sequence length="289" mass="33552">MEQTKYDRHLELARFLRSRRERLTPEHAGLPEGGRRRTPGLRREEVASLAGVSVDWYTRLEQGRDIQVSTQVLDSIARALRLSVNDRRHLFHLALKQEPLESQLPRPAVSLALQRFLDMQEAAPAFVVDPTITVIAWNKAASAIYGNYAAMSELERNSVWRTFMSPYMRELLREGWEEHAKRQLARFRAGYGRFIGDPWWTERIEELTRISPEFRQWWPDRDVLYSPEGKKLIYHPAAGNLAFENVSFQASENPDLQIKVSTPLADYDTASKIRRMITEQDSDAERATR</sequence>
<dbReference type="Pfam" id="PF17765">
    <property type="entry name" value="MLTR_LBD"/>
    <property type="match status" value="1"/>
</dbReference>
<organism evidence="2 3">
    <name type="scientific">Cohnella cholangitidis</name>
    <dbReference type="NCBI Taxonomy" id="2598458"/>
    <lineage>
        <taxon>Bacteria</taxon>
        <taxon>Bacillati</taxon>
        <taxon>Bacillota</taxon>
        <taxon>Bacilli</taxon>
        <taxon>Bacillales</taxon>
        <taxon>Paenibacillaceae</taxon>
        <taxon>Cohnella</taxon>
    </lineage>
</organism>
<evidence type="ECO:0000313" key="2">
    <source>
        <dbReference type="EMBL" id="QMV42074.1"/>
    </source>
</evidence>
<dbReference type="SMART" id="SM00530">
    <property type="entry name" value="HTH_XRE"/>
    <property type="match status" value="1"/>
</dbReference>
<evidence type="ECO:0000259" key="1">
    <source>
        <dbReference type="PROSITE" id="PS50943"/>
    </source>
</evidence>
<gene>
    <name evidence="2" type="ORF">FPL14_13360</name>
</gene>
<dbReference type="Pfam" id="PF13560">
    <property type="entry name" value="HTH_31"/>
    <property type="match status" value="1"/>
</dbReference>
<dbReference type="PANTHER" id="PTHR35010">
    <property type="entry name" value="BLL4672 PROTEIN-RELATED"/>
    <property type="match status" value="1"/>
</dbReference>
<dbReference type="EMBL" id="CP041969">
    <property type="protein sequence ID" value="QMV42074.1"/>
    <property type="molecule type" value="Genomic_DNA"/>
</dbReference>